<evidence type="ECO:0000259" key="3">
    <source>
        <dbReference type="PROSITE" id="PS50238"/>
    </source>
</evidence>
<dbReference type="InterPro" id="IPR001202">
    <property type="entry name" value="WW_dom"/>
</dbReference>
<gene>
    <name evidence="5" type="ORF">BJ322DRAFT_1221225</name>
</gene>
<dbReference type="GO" id="GO:0005737">
    <property type="term" value="C:cytoplasm"/>
    <property type="evidence" value="ECO:0007669"/>
    <property type="project" value="TreeGrafter"/>
</dbReference>
<reference evidence="5" key="2">
    <citation type="submission" date="2020-11" db="EMBL/GenBank/DDBJ databases">
        <authorList>
            <consortium name="DOE Joint Genome Institute"/>
            <person name="Kuo A."/>
            <person name="Miyauchi S."/>
            <person name="Kiss E."/>
            <person name="Drula E."/>
            <person name="Kohler A."/>
            <person name="Sanchez-Garcia M."/>
            <person name="Andreopoulos B."/>
            <person name="Barry K.W."/>
            <person name="Bonito G."/>
            <person name="Buee M."/>
            <person name="Carver A."/>
            <person name="Chen C."/>
            <person name="Cichocki N."/>
            <person name="Clum A."/>
            <person name="Culley D."/>
            <person name="Crous P.W."/>
            <person name="Fauchery L."/>
            <person name="Girlanda M."/>
            <person name="Hayes R."/>
            <person name="Keri Z."/>
            <person name="Labutti K."/>
            <person name="Lipzen A."/>
            <person name="Lombard V."/>
            <person name="Magnuson J."/>
            <person name="Maillard F."/>
            <person name="Morin E."/>
            <person name="Murat C."/>
            <person name="Nolan M."/>
            <person name="Ohm R."/>
            <person name="Pangilinan J."/>
            <person name="Pereira M."/>
            <person name="Perotto S."/>
            <person name="Peter M."/>
            <person name="Riley R."/>
            <person name="Sitrit Y."/>
            <person name="Stielow B."/>
            <person name="Szollosi G."/>
            <person name="Zifcakova L."/>
            <person name="Stursova M."/>
            <person name="Spatafora J.W."/>
            <person name="Tedersoo L."/>
            <person name="Vaario L.-M."/>
            <person name="Yamada A."/>
            <person name="Yan M."/>
            <person name="Wang P."/>
            <person name="Xu J."/>
            <person name="Bruns T."/>
            <person name="Baldrian P."/>
            <person name="Vilgalys R."/>
            <person name="Henrissat B."/>
            <person name="Grigoriev I.V."/>
            <person name="Hibbett D."/>
            <person name="Nagy L.G."/>
            <person name="Martin F.M."/>
        </authorList>
    </citation>
    <scope>NUCLEOTIDE SEQUENCE</scope>
    <source>
        <strain evidence="5">UH-Tt-Lm1</strain>
    </source>
</reference>
<dbReference type="SUPFAM" id="SSF48350">
    <property type="entry name" value="GTPase activation domain, GAP"/>
    <property type="match status" value="1"/>
</dbReference>
<dbReference type="PROSITE" id="PS50238">
    <property type="entry name" value="RHOGAP"/>
    <property type="match status" value="1"/>
</dbReference>
<feature type="region of interest" description="Disordered" evidence="1">
    <location>
        <begin position="376"/>
        <end position="399"/>
    </location>
</feature>
<feature type="region of interest" description="Disordered" evidence="1">
    <location>
        <begin position="1"/>
        <end position="61"/>
    </location>
</feature>
<dbReference type="GO" id="GO:0005096">
    <property type="term" value="F:GTPase activator activity"/>
    <property type="evidence" value="ECO:0007669"/>
    <property type="project" value="TreeGrafter"/>
</dbReference>
<dbReference type="OrthoDB" id="437889at2759"/>
<feature type="region of interest" description="Disordered" evidence="1">
    <location>
        <begin position="292"/>
        <end position="332"/>
    </location>
</feature>
<keyword evidence="6" id="KW-1185">Reference proteome</keyword>
<dbReference type="PANTHER" id="PTHR45876">
    <property type="entry name" value="FI04035P"/>
    <property type="match status" value="1"/>
</dbReference>
<feature type="compositionally biased region" description="Low complexity" evidence="1">
    <location>
        <begin position="11"/>
        <end position="26"/>
    </location>
</feature>
<evidence type="ECO:0000313" key="6">
    <source>
        <dbReference type="Proteomes" id="UP000736335"/>
    </source>
</evidence>
<feature type="domain" description="Rho-GAP" evidence="3">
    <location>
        <begin position="688"/>
        <end position="876"/>
    </location>
</feature>
<evidence type="ECO:0000256" key="1">
    <source>
        <dbReference type="SAM" id="MobiDB-lite"/>
    </source>
</evidence>
<dbReference type="CDD" id="cd00201">
    <property type="entry name" value="WW"/>
    <property type="match status" value="1"/>
</dbReference>
<dbReference type="Proteomes" id="UP000736335">
    <property type="component" value="Unassembled WGS sequence"/>
</dbReference>
<name>A0A9P6H6A0_9AGAM</name>
<feature type="compositionally biased region" description="Low complexity" evidence="1">
    <location>
        <begin position="292"/>
        <end position="302"/>
    </location>
</feature>
<feature type="region of interest" description="Disordered" evidence="1">
    <location>
        <begin position="170"/>
        <end position="253"/>
    </location>
</feature>
<comment type="caution">
    <text evidence="5">The sequence shown here is derived from an EMBL/GenBank/DDBJ whole genome shotgun (WGS) entry which is preliminary data.</text>
</comment>
<dbReference type="SMART" id="SM00324">
    <property type="entry name" value="RhoGAP"/>
    <property type="match status" value="1"/>
</dbReference>
<reference evidence="5" key="1">
    <citation type="journal article" date="2020" name="Nat. Commun.">
        <title>Large-scale genome sequencing of mycorrhizal fungi provides insights into the early evolution of symbiotic traits.</title>
        <authorList>
            <person name="Miyauchi S."/>
            <person name="Kiss E."/>
            <person name="Kuo A."/>
            <person name="Drula E."/>
            <person name="Kohler A."/>
            <person name="Sanchez-Garcia M."/>
            <person name="Morin E."/>
            <person name="Andreopoulos B."/>
            <person name="Barry K.W."/>
            <person name="Bonito G."/>
            <person name="Buee M."/>
            <person name="Carver A."/>
            <person name="Chen C."/>
            <person name="Cichocki N."/>
            <person name="Clum A."/>
            <person name="Culley D."/>
            <person name="Crous P.W."/>
            <person name="Fauchery L."/>
            <person name="Girlanda M."/>
            <person name="Hayes R.D."/>
            <person name="Keri Z."/>
            <person name="LaButti K."/>
            <person name="Lipzen A."/>
            <person name="Lombard V."/>
            <person name="Magnuson J."/>
            <person name="Maillard F."/>
            <person name="Murat C."/>
            <person name="Nolan M."/>
            <person name="Ohm R.A."/>
            <person name="Pangilinan J."/>
            <person name="Pereira M.F."/>
            <person name="Perotto S."/>
            <person name="Peter M."/>
            <person name="Pfister S."/>
            <person name="Riley R."/>
            <person name="Sitrit Y."/>
            <person name="Stielow J.B."/>
            <person name="Szollosi G."/>
            <person name="Zifcakova L."/>
            <person name="Stursova M."/>
            <person name="Spatafora J.W."/>
            <person name="Tedersoo L."/>
            <person name="Vaario L.M."/>
            <person name="Yamada A."/>
            <person name="Yan M."/>
            <person name="Wang P."/>
            <person name="Xu J."/>
            <person name="Bruns T."/>
            <person name="Baldrian P."/>
            <person name="Vilgalys R."/>
            <person name="Dunand C."/>
            <person name="Henrissat B."/>
            <person name="Grigoriev I.V."/>
            <person name="Hibbett D."/>
            <person name="Nagy L.G."/>
            <person name="Martin F.M."/>
        </authorList>
    </citation>
    <scope>NUCLEOTIDE SEQUENCE</scope>
    <source>
        <strain evidence="5">UH-Tt-Lm1</strain>
    </source>
</reference>
<dbReference type="GO" id="GO:0005856">
    <property type="term" value="C:cytoskeleton"/>
    <property type="evidence" value="ECO:0007669"/>
    <property type="project" value="InterPro"/>
</dbReference>
<feature type="compositionally biased region" description="Polar residues" evidence="1">
    <location>
        <begin position="388"/>
        <end position="399"/>
    </location>
</feature>
<dbReference type="PROSITE" id="PS50020">
    <property type="entry name" value="WW_DOMAIN_2"/>
    <property type="match status" value="1"/>
</dbReference>
<feature type="domain" description="MyTH4" evidence="4">
    <location>
        <begin position="501"/>
        <end position="677"/>
    </location>
</feature>
<dbReference type="Pfam" id="PF00620">
    <property type="entry name" value="RhoGAP"/>
    <property type="match status" value="1"/>
</dbReference>
<protein>
    <recommendedName>
        <fullName evidence="7">Rho-GAP domain-containing protein</fullName>
    </recommendedName>
</protein>
<organism evidence="5 6">
    <name type="scientific">Thelephora terrestris</name>
    <dbReference type="NCBI Taxonomy" id="56493"/>
    <lineage>
        <taxon>Eukaryota</taxon>
        <taxon>Fungi</taxon>
        <taxon>Dikarya</taxon>
        <taxon>Basidiomycota</taxon>
        <taxon>Agaricomycotina</taxon>
        <taxon>Agaricomycetes</taxon>
        <taxon>Thelephorales</taxon>
        <taxon>Thelephoraceae</taxon>
        <taxon>Thelephora</taxon>
    </lineage>
</organism>
<dbReference type="InterPro" id="IPR000857">
    <property type="entry name" value="MyTH4_dom"/>
</dbReference>
<evidence type="ECO:0000313" key="5">
    <source>
        <dbReference type="EMBL" id="KAF9780325.1"/>
    </source>
</evidence>
<dbReference type="InterPro" id="IPR008936">
    <property type="entry name" value="Rho_GTPase_activation_prot"/>
</dbReference>
<dbReference type="InterPro" id="IPR000198">
    <property type="entry name" value="RhoGAP_dom"/>
</dbReference>
<dbReference type="GO" id="GO:0007165">
    <property type="term" value="P:signal transduction"/>
    <property type="evidence" value="ECO:0007669"/>
    <property type="project" value="InterPro"/>
</dbReference>
<dbReference type="Gene3D" id="2.20.70.10">
    <property type="match status" value="1"/>
</dbReference>
<dbReference type="PANTHER" id="PTHR45876:SF8">
    <property type="entry name" value="FI04035P"/>
    <property type="match status" value="1"/>
</dbReference>
<dbReference type="FunFam" id="1.10.555.10:FF:000045">
    <property type="entry name" value="RhoGAP domain containing protein"/>
    <property type="match status" value="1"/>
</dbReference>
<dbReference type="InterPro" id="IPR036020">
    <property type="entry name" value="WW_dom_sf"/>
</dbReference>
<dbReference type="Gene3D" id="1.10.555.10">
    <property type="entry name" value="Rho GTPase activation protein"/>
    <property type="match status" value="1"/>
</dbReference>
<feature type="domain" description="WW" evidence="2">
    <location>
        <begin position="121"/>
        <end position="149"/>
    </location>
</feature>
<dbReference type="Gene3D" id="1.25.40.530">
    <property type="entry name" value="MyTH4 domain"/>
    <property type="match status" value="1"/>
</dbReference>
<dbReference type="PROSITE" id="PS51016">
    <property type="entry name" value="MYTH4"/>
    <property type="match status" value="1"/>
</dbReference>
<dbReference type="AlphaFoldDB" id="A0A9P6H6A0"/>
<feature type="compositionally biased region" description="Low complexity" evidence="1">
    <location>
        <begin position="228"/>
        <end position="237"/>
    </location>
</feature>
<dbReference type="SMART" id="SM00139">
    <property type="entry name" value="MyTH4"/>
    <property type="match status" value="1"/>
</dbReference>
<accession>A0A9P6H6A0</accession>
<proteinExistence type="predicted"/>
<dbReference type="Pfam" id="PF00784">
    <property type="entry name" value="MyTH4"/>
    <property type="match status" value="1"/>
</dbReference>
<dbReference type="EMBL" id="WIUZ02000017">
    <property type="protein sequence ID" value="KAF9780325.1"/>
    <property type="molecule type" value="Genomic_DNA"/>
</dbReference>
<dbReference type="InterPro" id="IPR038185">
    <property type="entry name" value="MyTH4_dom_sf"/>
</dbReference>
<evidence type="ECO:0000259" key="2">
    <source>
        <dbReference type="PROSITE" id="PS50020"/>
    </source>
</evidence>
<sequence length="907" mass="100197">MSVLSERPTIPADTPQPTLTPTTDSPIAIPDVVVNGKKQTASASLPHRRPKSSSSNRSAGANDEWGSNFWVTLVDPQVSSSLWPTFNTNTQFYACPATGEVSWDPPVGSFLLPPSEEGEWWELTDDSRGGIPYYYQTKTGETVWERPDAFVIPLGILQNTSLARRLSARYNTSAQKDGSLPPPQKREDRKYNRLSASSERPTTRKTRSPRLPVGDGSPEPRDQKRRSQSSTQSSGGRITPSNGSPVPKKSRHVVRRSFSSDQYGGFSQHVNHLPTIPASDASSVLSAAASARRKSTSTLRSASYDKEGPPKNATGGAKSKHKAYSTYRSPQPQSLNAAVELLSSPPRATASTSRRDNVDIKLDSPEKKQLPAHLAIPPKPAHLRPSHSVPTTPTQPVRSMSTPVILHGREISAPVLNQDATMNMGPGKERLNAQPILVEREAKPKIPTERTNGTGVPILPQDLQSDIQQFVESDFAKQYFSTHRTGFIFRRTVPVAEMMSWQKSHLSSPLLSLNKDLHKNAVRSFKVIQRIMGDRERERAATRADSLGSGNVNLNGSTSSLVSSLGVLEEERWLLGEALTHGELRDEVYCQVVKQLIGNPSTESVFKGWQLLCVFLVTFPPSKNFETYLRSFISQRTTHSEGRVDVMAKYCLRRLAFISKKGPRGKAPTTAEIETASDAAFNPSIFGETLDIIYRLQQRSYPQKIPIILPFLADGILALGGTKSEGIFRVPGDGDGVSELKLRIDKGYYTLEGVDDPNVLASLMKLWLRELCDPLVPEEMYNVCVSSSRLPEACVELVKRLPTINRRVVLFVISFLQLFLDDKIQAITKMTPVNLALVMAPNLLRCNSDSMAVVFNNAQYEQEFVYHLLLHLRCNEVDPDYVPVHGHGAIATLNQAQPRASGSRGRR</sequence>
<evidence type="ECO:0008006" key="7">
    <source>
        <dbReference type="Google" id="ProtNLM"/>
    </source>
</evidence>
<dbReference type="SUPFAM" id="SSF51045">
    <property type="entry name" value="WW domain"/>
    <property type="match status" value="1"/>
</dbReference>
<evidence type="ECO:0000259" key="4">
    <source>
        <dbReference type="PROSITE" id="PS51016"/>
    </source>
</evidence>